<dbReference type="RefSeq" id="WP_068845560.1">
    <property type="nucleotide sequence ID" value="NZ_LYDR01000020.1"/>
</dbReference>
<dbReference type="Proteomes" id="UP000094828">
    <property type="component" value="Unassembled WGS sequence"/>
</dbReference>
<evidence type="ECO:0000256" key="1">
    <source>
        <dbReference type="SAM" id="MobiDB-lite"/>
    </source>
</evidence>
<sequence>MPGSTTMTRVAENGLRWGYCLFFVASFSWGNIAAAQDGEDRSARFWGMMDRDGDGVLSGEELDRVPGFLRGRLEESGVDLSRPVSREDFSGVMDQLRRQREESGGGFGGGPPGGFGGGPPGGFGGGPPGGFGGGGFGGEGFGGRGSRGGEGSGFGGGGDERSEGGRGRDRGSDRGKKTEVPKYDFPRTLPDDYKPFDLDADNQISFAEWPRSRRADFASYDHNGDGYITPAEIRLPAFATKTADEIVSEAMAARLLGATGSGSAVASNLSATSASSGAISGSEGRDRGSRDRGGRGGPPQAGSSSGEDAIAVEAKGYFDRLDTNKNGSVDPDEWSVSKRLKPLFEKVGADLTKSLTLEEFTVSYRKTK</sequence>
<comment type="caution">
    <text evidence="3">The sequence shown here is derived from an EMBL/GenBank/DDBJ whole genome shotgun (WGS) entry which is preliminary data.</text>
</comment>
<organism evidence="3 4">
    <name type="scientific">Planctopirus hydrillae</name>
    <dbReference type="NCBI Taxonomy" id="1841610"/>
    <lineage>
        <taxon>Bacteria</taxon>
        <taxon>Pseudomonadati</taxon>
        <taxon>Planctomycetota</taxon>
        <taxon>Planctomycetia</taxon>
        <taxon>Planctomycetales</taxon>
        <taxon>Planctomycetaceae</taxon>
        <taxon>Planctopirus</taxon>
    </lineage>
</organism>
<dbReference type="SUPFAM" id="SSF47473">
    <property type="entry name" value="EF-hand"/>
    <property type="match status" value="2"/>
</dbReference>
<dbReference type="PROSITE" id="PS50222">
    <property type="entry name" value="EF_HAND_2"/>
    <property type="match status" value="1"/>
</dbReference>
<protein>
    <recommendedName>
        <fullName evidence="2">EF-hand domain-containing protein</fullName>
    </recommendedName>
</protein>
<dbReference type="GO" id="GO:0005509">
    <property type="term" value="F:calcium ion binding"/>
    <property type="evidence" value="ECO:0007669"/>
    <property type="project" value="InterPro"/>
</dbReference>
<evidence type="ECO:0000313" key="4">
    <source>
        <dbReference type="Proteomes" id="UP000094828"/>
    </source>
</evidence>
<reference evidence="3 4" key="1">
    <citation type="submission" date="2016-05" db="EMBL/GenBank/DDBJ databases">
        <title>Genomic and physiological characterization of Planctopirus sp. isolated from fresh water lake.</title>
        <authorList>
            <person name="Subhash Y."/>
            <person name="Ramana C."/>
        </authorList>
    </citation>
    <scope>NUCLEOTIDE SEQUENCE [LARGE SCALE GENOMIC DNA]</scope>
    <source>
        <strain evidence="3 4">JC280</strain>
    </source>
</reference>
<dbReference type="InterPro" id="IPR011992">
    <property type="entry name" value="EF-hand-dom_pair"/>
</dbReference>
<evidence type="ECO:0000313" key="3">
    <source>
        <dbReference type="EMBL" id="ODA36514.1"/>
    </source>
</evidence>
<feature type="compositionally biased region" description="Low complexity" evidence="1">
    <location>
        <begin position="270"/>
        <end position="282"/>
    </location>
</feature>
<feature type="compositionally biased region" description="Low complexity" evidence="1">
    <location>
        <begin position="298"/>
        <end position="307"/>
    </location>
</feature>
<dbReference type="Gene3D" id="1.10.238.10">
    <property type="entry name" value="EF-hand"/>
    <property type="match status" value="1"/>
</dbReference>
<feature type="compositionally biased region" description="Basic and acidic residues" evidence="1">
    <location>
        <begin position="283"/>
        <end position="294"/>
    </location>
</feature>
<dbReference type="Pfam" id="PF13202">
    <property type="entry name" value="EF-hand_5"/>
    <property type="match status" value="3"/>
</dbReference>
<keyword evidence="4" id="KW-1185">Reference proteome</keyword>
<feature type="region of interest" description="Disordered" evidence="1">
    <location>
        <begin position="98"/>
        <end position="197"/>
    </location>
</feature>
<feature type="compositionally biased region" description="Gly residues" evidence="1">
    <location>
        <begin position="104"/>
        <end position="157"/>
    </location>
</feature>
<dbReference type="EMBL" id="LYDR01000020">
    <property type="protein sequence ID" value="ODA36514.1"/>
    <property type="molecule type" value="Genomic_DNA"/>
</dbReference>
<dbReference type="PROSITE" id="PS00018">
    <property type="entry name" value="EF_HAND_1"/>
    <property type="match status" value="3"/>
</dbReference>
<feature type="domain" description="EF-hand" evidence="2">
    <location>
        <begin position="37"/>
        <end position="72"/>
    </location>
</feature>
<dbReference type="InterPro" id="IPR002048">
    <property type="entry name" value="EF_hand_dom"/>
</dbReference>
<name>A0A1C3ETI3_9PLAN</name>
<feature type="compositionally biased region" description="Basic and acidic residues" evidence="1">
    <location>
        <begin position="158"/>
        <end position="197"/>
    </location>
</feature>
<evidence type="ECO:0000259" key="2">
    <source>
        <dbReference type="PROSITE" id="PS50222"/>
    </source>
</evidence>
<feature type="region of interest" description="Disordered" evidence="1">
    <location>
        <begin position="268"/>
        <end position="309"/>
    </location>
</feature>
<dbReference type="OrthoDB" id="281871at2"/>
<proteinExistence type="predicted"/>
<dbReference type="AlphaFoldDB" id="A0A1C3ETI3"/>
<dbReference type="InterPro" id="IPR018247">
    <property type="entry name" value="EF_Hand_1_Ca_BS"/>
</dbReference>
<accession>A0A1C3ETI3</accession>
<dbReference type="STRING" id="1841610.A6X21_02190"/>
<gene>
    <name evidence="3" type="ORF">A6X21_02190</name>
</gene>